<organism evidence="1">
    <name type="scientific">bioreactor metagenome</name>
    <dbReference type="NCBI Taxonomy" id="1076179"/>
    <lineage>
        <taxon>unclassified sequences</taxon>
        <taxon>metagenomes</taxon>
        <taxon>ecological metagenomes</taxon>
    </lineage>
</organism>
<name>A0A645IC37_9ZZZZ</name>
<accession>A0A645IC37</accession>
<comment type="caution">
    <text evidence="1">The sequence shown here is derived from an EMBL/GenBank/DDBJ whole genome shotgun (WGS) entry which is preliminary data.</text>
</comment>
<evidence type="ECO:0000313" key="1">
    <source>
        <dbReference type="EMBL" id="MPN48029.1"/>
    </source>
</evidence>
<dbReference type="AlphaFoldDB" id="A0A645IC37"/>
<proteinExistence type="predicted"/>
<protein>
    <submittedName>
        <fullName evidence="1">Uncharacterized protein</fullName>
    </submittedName>
</protein>
<reference evidence="1" key="1">
    <citation type="submission" date="2019-08" db="EMBL/GenBank/DDBJ databases">
        <authorList>
            <person name="Kucharzyk K."/>
            <person name="Murdoch R.W."/>
            <person name="Higgins S."/>
            <person name="Loffler F."/>
        </authorList>
    </citation>
    <scope>NUCLEOTIDE SEQUENCE</scope>
</reference>
<sequence length="89" mass="9920">MIPVIEVDAVHIAVHRVEVPDFNTRVLNGLNHIVGKAGEVPKVVKNYMDFHAGGGPFTQRLQNPVPDFPLGNDEILQKDIRLRLLNMAN</sequence>
<dbReference type="EMBL" id="VSSQ01109986">
    <property type="protein sequence ID" value="MPN48029.1"/>
    <property type="molecule type" value="Genomic_DNA"/>
</dbReference>
<gene>
    <name evidence="1" type="ORF">SDC9_195633</name>
</gene>